<gene>
    <name evidence="2" type="ORF">FTRO_0021180</name>
</gene>
<feature type="compositionally biased region" description="Polar residues" evidence="1">
    <location>
        <begin position="158"/>
        <end position="167"/>
    </location>
</feature>
<feature type="compositionally biased region" description="Basic residues" evidence="1">
    <location>
        <begin position="139"/>
        <end position="157"/>
    </location>
</feature>
<feature type="compositionally biased region" description="Basic and acidic residues" evidence="1">
    <location>
        <begin position="168"/>
        <end position="179"/>
    </location>
</feature>
<accession>A0A3F3GXT2</accession>
<dbReference type="InterPro" id="IPR009370">
    <property type="entry name" value="YutD-like"/>
</dbReference>
<sequence>MDHESLKERTITQQAEREKEFQVSVFGDEITIDGLKLTLQENFKDAFDASKLAIRYTPLLKQYDYIVGDISADQLRLRGFYQEDREVTADQKISALADYLYEYVNFGAPYFVLSNAAPAFRPVRVHDFLADWEAANPKKPARKPSSPKKPTNGRKTAKVSNGRNQRPSNRDGQDSDQRKNSSGSAKRGQNGNGSRRNNNQHRFKKIERNTNKAVQESSNQKQGGETASQDLAKKESTVNNRHRNQQQKANQAGGPKRRRQGTKGGQGSGQRQKSKTQGQNRQDGFNQKNTRQGQSTKAGQAGKNSKLQRAKQGNNMSPNSPKQTSVPSKGKNTQSRAKSANNKRSFTIKERQ</sequence>
<name>A0A3F3GXT2_9LACO</name>
<organism evidence="2">
    <name type="scientific">Fructobacillus tropaeoli</name>
    <dbReference type="NCBI Taxonomy" id="709323"/>
    <lineage>
        <taxon>Bacteria</taxon>
        <taxon>Bacillati</taxon>
        <taxon>Bacillota</taxon>
        <taxon>Bacilli</taxon>
        <taxon>Lactobacillales</taxon>
        <taxon>Lactobacillaceae</taxon>
        <taxon>Fructobacillus</taxon>
    </lineage>
</organism>
<feature type="compositionally biased region" description="Low complexity" evidence="1">
    <location>
        <begin position="269"/>
        <end position="279"/>
    </location>
</feature>
<dbReference type="Gene3D" id="3.50.4.20">
    <property type="match status" value="1"/>
</dbReference>
<feature type="compositionally biased region" description="Low complexity" evidence="1">
    <location>
        <begin position="187"/>
        <end position="197"/>
    </location>
</feature>
<dbReference type="AlphaFoldDB" id="A0A3F3GXT2"/>
<dbReference type="Proteomes" id="UP000064514">
    <property type="component" value="Unassembled WGS sequence"/>
</dbReference>
<proteinExistence type="predicted"/>
<feature type="compositionally biased region" description="Polar residues" evidence="1">
    <location>
        <begin position="280"/>
        <end position="345"/>
    </location>
</feature>
<evidence type="ECO:0000313" key="2">
    <source>
        <dbReference type="EMBL" id="GAP03951.1"/>
    </source>
</evidence>
<dbReference type="InterPro" id="IPR038141">
    <property type="entry name" value="YutD-like_sf"/>
</dbReference>
<protein>
    <submittedName>
        <fullName evidence="2">Transcriptional regulator</fullName>
    </submittedName>
</protein>
<reference evidence="2" key="1">
    <citation type="journal article" date="2015" name="BMC Genomics">
        <title>Comparative genomics of Fructobacillus spp. and Leuconostoc spp. reveals niche-specific evolution of Fructobacillus spp.</title>
        <authorList>
            <person name="Endo A."/>
            <person name="Tanizawa Y."/>
            <person name="Tanaka N."/>
            <person name="Maeno S."/>
            <person name="Kumar H."/>
            <person name="Shiwa Y."/>
            <person name="Okada S."/>
            <person name="Yoshikawa H."/>
            <person name="Dicks L."/>
            <person name="Nakagawa J."/>
            <person name="Arita M."/>
        </authorList>
    </citation>
    <scope>NUCLEOTIDE SEQUENCE [LARGE SCALE GENOMIC DNA]</scope>
    <source>
        <strain evidence="2">F214-1</strain>
    </source>
</reference>
<dbReference type="EMBL" id="DF968079">
    <property type="protein sequence ID" value="GAP03951.1"/>
    <property type="molecule type" value="Genomic_DNA"/>
</dbReference>
<feature type="compositionally biased region" description="Polar residues" evidence="1">
    <location>
        <begin position="211"/>
        <end position="229"/>
    </location>
</feature>
<evidence type="ECO:0000256" key="1">
    <source>
        <dbReference type="SAM" id="MobiDB-lite"/>
    </source>
</evidence>
<dbReference type="STRING" id="709323.GCA_001047135_00495"/>
<dbReference type="Pfam" id="PF06265">
    <property type="entry name" value="YutD-like"/>
    <property type="match status" value="1"/>
</dbReference>
<feature type="region of interest" description="Disordered" evidence="1">
    <location>
        <begin position="135"/>
        <end position="352"/>
    </location>
</feature>